<gene>
    <name evidence="1" type="ORF">THS5294_00360</name>
</gene>
<name>A0A0P1EVQ9_9RHOB</name>
<organism evidence="1 2">
    <name type="scientific">Thalassobacter stenotrophicus</name>
    <dbReference type="NCBI Taxonomy" id="266809"/>
    <lineage>
        <taxon>Bacteria</taxon>
        <taxon>Pseudomonadati</taxon>
        <taxon>Pseudomonadota</taxon>
        <taxon>Alphaproteobacteria</taxon>
        <taxon>Rhodobacterales</taxon>
        <taxon>Roseobacteraceae</taxon>
        <taxon>Thalassobacter</taxon>
    </lineage>
</organism>
<protein>
    <submittedName>
        <fullName evidence="1">Uncharacterized protein</fullName>
    </submittedName>
</protein>
<evidence type="ECO:0000313" key="2">
    <source>
        <dbReference type="Proteomes" id="UP000051298"/>
    </source>
</evidence>
<accession>A0A0P1EVQ9</accession>
<dbReference type="EMBL" id="CYRX01000008">
    <property type="protein sequence ID" value="CUH59079.1"/>
    <property type="molecule type" value="Genomic_DNA"/>
</dbReference>
<proteinExistence type="predicted"/>
<sequence>MIKSQKTKICAAMQVHRWFVIGRADDLISRSGRHRARWKCRCVCGTQKDVLEQSLVLALSSDQGGSRSCGCLARDVARVHGHAQGGQPSTEYMCWLGAKKRCNNPANSSYQIYGARGIRMCRRWSESFQAFLKDVGRKPNPSWTLDRIDPDRGYEPGNCVWVPPIVQARNKRTTQWYEFEGQPALIGDIARFLGVSRHYALNLERRGLLPARRMPKAPAHKLMGCSLVLDLNQTEPFLAERQNNGANHA</sequence>
<reference evidence="1 2" key="1">
    <citation type="submission" date="2015-09" db="EMBL/GenBank/DDBJ databases">
        <authorList>
            <consortium name="Swine Surveillance"/>
        </authorList>
    </citation>
    <scope>NUCLEOTIDE SEQUENCE [LARGE SCALE GENOMIC DNA]</scope>
    <source>
        <strain evidence="1 2">CECT 5294</strain>
    </source>
</reference>
<dbReference type="Proteomes" id="UP000051298">
    <property type="component" value="Unassembled WGS sequence"/>
</dbReference>
<evidence type="ECO:0000313" key="1">
    <source>
        <dbReference type="EMBL" id="CUH59079.1"/>
    </source>
</evidence>
<dbReference type="AlphaFoldDB" id="A0A0P1EVQ9"/>